<reference evidence="2 3" key="1">
    <citation type="journal article" date="2010" name="J. Bacteriol.">
        <title>Genome sequences of Oceanicola granulosus HTCC2516(T) and Oceanicola batsensis HTCC2597(TDelta).</title>
        <authorList>
            <person name="Thrash J.C."/>
            <person name="Cho J.C."/>
            <person name="Vergin K.L."/>
            <person name="Giovannoni S.J."/>
        </authorList>
    </citation>
    <scope>NUCLEOTIDE SEQUENCE [LARGE SCALE GENOMIC DNA]</scope>
    <source>
        <strain evidence="3">ATCC BAA-861 / DSM 15982 / KCTC 12143 / HTCC2516</strain>
    </source>
</reference>
<comment type="caution">
    <text evidence="2">The sequence shown here is derived from an EMBL/GenBank/DDBJ whole genome shotgun (WGS) entry which is preliminary data.</text>
</comment>
<dbReference type="STRING" id="314256.OG2516_15744"/>
<feature type="signal peptide" evidence="1">
    <location>
        <begin position="1"/>
        <end position="20"/>
    </location>
</feature>
<evidence type="ECO:0000313" key="3">
    <source>
        <dbReference type="Proteomes" id="UP000003635"/>
    </source>
</evidence>
<evidence type="ECO:0000256" key="1">
    <source>
        <dbReference type="SAM" id="SignalP"/>
    </source>
</evidence>
<name>Q2CBW5_OCEGH</name>
<dbReference type="eggNOG" id="COG2968">
    <property type="taxonomic scope" value="Bacteria"/>
</dbReference>
<dbReference type="AlphaFoldDB" id="Q2CBW5"/>
<dbReference type="OrthoDB" id="9813144at2"/>
<dbReference type="GO" id="GO:0006974">
    <property type="term" value="P:DNA damage response"/>
    <property type="evidence" value="ECO:0007669"/>
    <property type="project" value="TreeGrafter"/>
</dbReference>
<dbReference type="HOGENOM" id="CLU_080344_4_0_5"/>
<dbReference type="Gene3D" id="3.30.70.2970">
    <property type="entry name" value="Protein of unknown function (DUF541), domain 2"/>
    <property type="match status" value="1"/>
</dbReference>
<keyword evidence="1" id="KW-0732">Signal</keyword>
<dbReference type="Gene3D" id="3.30.110.170">
    <property type="entry name" value="Protein of unknown function (DUF541), domain 1"/>
    <property type="match status" value="1"/>
</dbReference>
<dbReference type="PANTHER" id="PTHR34387:SF1">
    <property type="entry name" value="PERIPLASMIC IMMUNOGENIC PROTEIN"/>
    <property type="match status" value="1"/>
</dbReference>
<organism evidence="2 3">
    <name type="scientific">Oceanicola granulosus (strain ATCC BAA-861 / DSM 15982 / KCTC 12143 / HTCC2516)</name>
    <dbReference type="NCBI Taxonomy" id="314256"/>
    <lineage>
        <taxon>Bacteria</taxon>
        <taxon>Pseudomonadati</taxon>
        <taxon>Pseudomonadota</taxon>
        <taxon>Alphaproteobacteria</taxon>
        <taxon>Rhodobacterales</taxon>
        <taxon>Roseobacteraceae</taxon>
        <taxon>Oceanicola</taxon>
    </lineage>
</organism>
<dbReference type="InterPro" id="IPR007497">
    <property type="entry name" value="SIMPL/DUF541"/>
</dbReference>
<dbReference type="EMBL" id="AAOT01000035">
    <property type="protein sequence ID" value="EAR50155.1"/>
    <property type="molecule type" value="Genomic_DNA"/>
</dbReference>
<sequence>MITRSGARKTSIFFPLTALAAFLAFVATAPRPADAQPYEPPTISVAGHGEISVTPDMATVRLGVTAQSKAADAAVDEMSTALAAVLDRLAEADIAPADIRTGSLRLSPNLTDYSSSRSSRIDGFTASSILTVRVRDLDIIGEVLDAVIGDGANELQGIEFGLQDPEPVLNEARREAVANGRAKAELFADAAGVALGELLSLSEAGAGSGPPMPMMEARVASVPVAEGEIAISADVSMVFQVREVE</sequence>
<dbReference type="Pfam" id="PF04402">
    <property type="entry name" value="SIMPL"/>
    <property type="match status" value="1"/>
</dbReference>
<keyword evidence="3" id="KW-1185">Reference proteome</keyword>
<protein>
    <recommendedName>
        <fullName evidence="4">Outer membrane protein, 28Kda</fullName>
    </recommendedName>
</protein>
<dbReference type="PANTHER" id="PTHR34387">
    <property type="entry name" value="SLR1258 PROTEIN"/>
    <property type="match status" value="1"/>
</dbReference>
<dbReference type="RefSeq" id="WP_007256663.1">
    <property type="nucleotide sequence ID" value="NZ_CH724108.1"/>
</dbReference>
<dbReference type="Proteomes" id="UP000003635">
    <property type="component" value="Unassembled WGS sequence"/>
</dbReference>
<evidence type="ECO:0008006" key="4">
    <source>
        <dbReference type="Google" id="ProtNLM"/>
    </source>
</evidence>
<feature type="chain" id="PRO_5004207164" description="Outer membrane protein, 28Kda" evidence="1">
    <location>
        <begin position="21"/>
        <end position="245"/>
    </location>
</feature>
<proteinExistence type="predicted"/>
<accession>Q2CBW5</accession>
<dbReference type="InterPro" id="IPR052022">
    <property type="entry name" value="26kDa_periplasmic_antigen"/>
</dbReference>
<gene>
    <name evidence="2" type="ORF">OG2516_15744</name>
</gene>
<evidence type="ECO:0000313" key="2">
    <source>
        <dbReference type="EMBL" id="EAR50155.1"/>
    </source>
</evidence>